<evidence type="ECO:0000313" key="2">
    <source>
        <dbReference type="EMBL" id="ORA36973.1"/>
    </source>
</evidence>
<dbReference type="EMBL" id="MVHF01000007">
    <property type="protein sequence ID" value="ORA36973.1"/>
    <property type="molecule type" value="Genomic_DNA"/>
</dbReference>
<reference evidence="2 3" key="1">
    <citation type="submission" date="2017-02" db="EMBL/GenBank/DDBJ databases">
        <title>The new phylogeny of genus Mycobacterium.</title>
        <authorList>
            <person name="Tortoli E."/>
            <person name="Trovato A."/>
            <person name="Cirillo D.M."/>
        </authorList>
    </citation>
    <scope>NUCLEOTIDE SEQUENCE [LARGE SCALE GENOMIC DNA]</scope>
    <source>
        <strain evidence="2 3">RW6</strain>
    </source>
</reference>
<comment type="caution">
    <text evidence="2">The sequence shown here is derived from an EMBL/GenBank/DDBJ whole genome shotgun (WGS) entry which is preliminary data.</text>
</comment>
<evidence type="ECO:0000256" key="1">
    <source>
        <dbReference type="SAM" id="MobiDB-lite"/>
    </source>
</evidence>
<dbReference type="AlphaFoldDB" id="A0A1X0B3W0"/>
<accession>A0A1X0B3W0</accession>
<gene>
    <name evidence="2" type="ORF">BST13_09765</name>
</gene>
<dbReference type="Proteomes" id="UP000192448">
    <property type="component" value="Unassembled WGS sequence"/>
</dbReference>
<protein>
    <submittedName>
        <fullName evidence="2">Uncharacterized protein</fullName>
    </submittedName>
</protein>
<proteinExistence type="predicted"/>
<sequence>MAAVVTGAVVAAPAGAAVDRAPAEPTHSVSAAPDRVAHASDAGYHGWHGGWGDRGWRGDYGWGHYRHWGPWGW</sequence>
<feature type="region of interest" description="Disordered" evidence="1">
    <location>
        <begin position="14"/>
        <end position="34"/>
    </location>
</feature>
<name>A0A1X0B3W0_9MYCO</name>
<evidence type="ECO:0000313" key="3">
    <source>
        <dbReference type="Proteomes" id="UP000192448"/>
    </source>
</evidence>
<organism evidence="2 3">
    <name type="scientific">Mycobacterium aquaticum</name>
    <dbReference type="NCBI Taxonomy" id="1927124"/>
    <lineage>
        <taxon>Bacteria</taxon>
        <taxon>Bacillati</taxon>
        <taxon>Actinomycetota</taxon>
        <taxon>Actinomycetes</taxon>
        <taxon>Mycobacteriales</taxon>
        <taxon>Mycobacteriaceae</taxon>
        <taxon>Mycobacterium</taxon>
    </lineage>
</organism>
<keyword evidence="3" id="KW-1185">Reference proteome</keyword>